<dbReference type="PROSITE" id="PS50835">
    <property type="entry name" value="IG_LIKE"/>
    <property type="match status" value="3"/>
</dbReference>
<dbReference type="Gene3D" id="2.60.40.10">
    <property type="entry name" value="Immunoglobulins"/>
    <property type="match status" value="3"/>
</dbReference>
<gene>
    <name evidence="7" type="primary">Sirpa</name>
    <name evidence="7" type="ORF">QUIMEX_R05888</name>
</gene>
<evidence type="ECO:0000259" key="6">
    <source>
        <dbReference type="PROSITE" id="PS50835"/>
    </source>
</evidence>
<evidence type="ECO:0000256" key="3">
    <source>
        <dbReference type="ARBA" id="ARBA00023180"/>
    </source>
</evidence>
<evidence type="ECO:0000256" key="1">
    <source>
        <dbReference type="ARBA" id="ARBA00022729"/>
    </source>
</evidence>
<evidence type="ECO:0000256" key="2">
    <source>
        <dbReference type="ARBA" id="ARBA00023157"/>
    </source>
</evidence>
<dbReference type="SMART" id="SM00406">
    <property type="entry name" value="IGv"/>
    <property type="match status" value="1"/>
</dbReference>
<dbReference type="InterPro" id="IPR036179">
    <property type="entry name" value="Ig-like_dom_sf"/>
</dbReference>
<dbReference type="InterPro" id="IPR013106">
    <property type="entry name" value="Ig_V-set"/>
</dbReference>
<proteinExistence type="predicted"/>
<sequence>GQDFTLQQPPPKVTVTAGETLTLNCTASGIAGPGPVMWLKGWGSGNKTVYDPNNVDPSSRVTMAAPGSDTDFTIRISNVQPEDMGTYYCVKFVKGMTGVDELFKRGNGTEVSVQAKPSPPLVSGPEQRVRPEESVPFTCTTGGFLPDKIEVKWFKNNNSMGAQPPQVTEWKMKTYNMSSTVKVTLQKDDVRSQLTCEVAHSTLPAPLRGSFQLSRVLRVPPSVEVRTEPSPAEVNKTVAFTCLVKEFYPAQVSVSWLENGIEIKGQNLSRPLELPQGLFELRSRVEVQATEEKNGSTITCTVVHDAQAPANYSTVLWISNPNLG</sequence>
<feature type="domain" description="Ig-like" evidence="6">
    <location>
        <begin position="117"/>
        <end position="208"/>
    </location>
</feature>
<dbReference type="Pfam" id="PF07654">
    <property type="entry name" value="C1-set"/>
    <property type="match status" value="2"/>
</dbReference>
<dbReference type="Proteomes" id="UP000552319">
    <property type="component" value="Unassembled WGS sequence"/>
</dbReference>
<dbReference type="SMART" id="SM00409">
    <property type="entry name" value="IG"/>
    <property type="match status" value="2"/>
</dbReference>
<organism evidence="7 8">
    <name type="scientific">Quiscalus mexicanus</name>
    <name type="common">Great-tailed grackle</name>
    <name type="synonym">Cassidix mexicanus</name>
    <dbReference type="NCBI Taxonomy" id="64278"/>
    <lineage>
        <taxon>Eukaryota</taxon>
        <taxon>Metazoa</taxon>
        <taxon>Chordata</taxon>
        <taxon>Craniata</taxon>
        <taxon>Vertebrata</taxon>
        <taxon>Euteleostomi</taxon>
        <taxon>Archelosauria</taxon>
        <taxon>Archosauria</taxon>
        <taxon>Dinosauria</taxon>
        <taxon>Saurischia</taxon>
        <taxon>Theropoda</taxon>
        <taxon>Coelurosauria</taxon>
        <taxon>Aves</taxon>
        <taxon>Neognathae</taxon>
        <taxon>Neoaves</taxon>
        <taxon>Telluraves</taxon>
        <taxon>Australaves</taxon>
        <taxon>Passeriformes</taxon>
        <taxon>Passeroidea</taxon>
        <taxon>Icteridae</taxon>
        <taxon>Quiscalus</taxon>
    </lineage>
</organism>
<reference evidence="7 8" key="1">
    <citation type="submission" date="2019-09" db="EMBL/GenBank/DDBJ databases">
        <title>Bird 10,000 Genomes (B10K) Project - Family phase.</title>
        <authorList>
            <person name="Zhang G."/>
        </authorList>
    </citation>
    <scope>NUCLEOTIDE SEQUENCE [LARGE SCALE GENOMIC DNA]</scope>
    <source>
        <strain evidence="7">B10K-DU-001-31</strain>
        <tissue evidence="7">Muscle</tissue>
    </source>
</reference>
<comment type="caution">
    <text evidence="7">The sequence shown here is derived from an EMBL/GenBank/DDBJ whole genome shotgun (WGS) entry which is preliminary data.</text>
</comment>
<dbReference type="PANTHER" id="PTHR19971">
    <property type="entry name" value="SIGNAL-REGULATORY PROTEIN BETA"/>
    <property type="match status" value="1"/>
</dbReference>
<evidence type="ECO:0000313" key="7">
    <source>
        <dbReference type="EMBL" id="NXQ65774.1"/>
    </source>
</evidence>
<dbReference type="InterPro" id="IPR051755">
    <property type="entry name" value="Ig-like_CS_Receptor"/>
</dbReference>
<dbReference type="AlphaFoldDB" id="A0A7L2EVV0"/>
<keyword evidence="8" id="KW-1185">Reference proteome</keyword>
<evidence type="ECO:0000256" key="4">
    <source>
        <dbReference type="ARBA" id="ARBA00023319"/>
    </source>
</evidence>
<dbReference type="EMBL" id="VWYF01001888">
    <property type="protein sequence ID" value="NXQ65774.1"/>
    <property type="molecule type" value="Genomic_DNA"/>
</dbReference>
<evidence type="ECO:0000313" key="8">
    <source>
        <dbReference type="Proteomes" id="UP000552319"/>
    </source>
</evidence>
<keyword evidence="3" id="KW-0325">Glycoprotein</keyword>
<dbReference type="InterPro" id="IPR003599">
    <property type="entry name" value="Ig_sub"/>
</dbReference>
<protein>
    <submittedName>
        <fullName evidence="7">SHPS1 phosphatase</fullName>
    </submittedName>
</protein>
<dbReference type="FunFam" id="2.60.40.10:FF:000295">
    <property type="entry name" value="Tyrosine-protein phosphatase non-receptor type substrate 1"/>
    <property type="match status" value="1"/>
</dbReference>
<feature type="domain" description="Ig-like" evidence="6">
    <location>
        <begin position="221"/>
        <end position="316"/>
    </location>
</feature>
<dbReference type="Pfam" id="PF07686">
    <property type="entry name" value="V-set"/>
    <property type="match status" value="1"/>
</dbReference>
<name>A0A7L2EVV0_QUIME</name>
<dbReference type="InterPro" id="IPR003597">
    <property type="entry name" value="Ig_C1-set"/>
</dbReference>
<dbReference type="InterPro" id="IPR007110">
    <property type="entry name" value="Ig-like_dom"/>
</dbReference>
<feature type="non-terminal residue" evidence="7">
    <location>
        <position position="1"/>
    </location>
</feature>
<feature type="region of interest" description="Disordered" evidence="5">
    <location>
        <begin position="110"/>
        <end position="130"/>
    </location>
</feature>
<accession>A0A7L2EVV0</accession>
<feature type="non-terminal residue" evidence="7">
    <location>
        <position position="324"/>
    </location>
</feature>
<keyword evidence="4" id="KW-0393">Immunoglobulin domain</keyword>
<keyword evidence="1" id="KW-0732">Signal</keyword>
<dbReference type="SUPFAM" id="SSF48726">
    <property type="entry name" value="Immunoglobulin"/>
    <property type="match status" value="3"/>
</dbReference>
<dbReference type="InterPro" id="IPR013783">
    <property type="entry name" value="Ig-like_fold"/>
</dbReference>
<feature type="domain" description="Ig-like" evidence="6">
    <location>
        <begin position="2"/>
        <end position="89"/>
    </location>
</feature>
<keyword evidence="2" id="KW-1015">Disulfide bond</keyword>
<dbReference type="SMART" id="SM00407">
    <property type="entry name" value="IGc1"/>
    <property type="match status" value="2"/>
</dbReference>
<evidence type="ECO:0000256" key="5">
    <source>
        <dbReference type="SAM" id="MobiDB-lite"/>
    </source>
</evidence>